<gene>
    <name evidence="2" type="ORF">P8C59_004735</name>
</gene>
<sequence length="127" mass="13659">MGVARHGTSSARRDAGWLTDAGWLAEQEEMVTLGDAWISSASPRCQSEAHSYTAAHAQPGVAPEEPARSYHRLPNPKTDIGQKMIMGGRERDTQASQNNTSPGKFTAKPASPSPETLAGVMWGRQVE</sequence>
<dbReference type="AlphaFoldDB" id="A0AAD9I4R0"/>
<organism evidence="2 3">
    <name type="scientific">Phyllachora maydis</name>
    <dbReference type="NCBI Taxonomy" id="1825666"/>
    <lineage>
        <taxon>Eukaryota</taxon>
        <taxon>Fungi</taxon>
        <taxon>Dikarya</taxon>
        <taxon>Ascomycota</taxon>
        <taxon>Pezizomycotina</taxon>
        <taxon>Sordariomycetes</taxon>
        <taxon>Sordariomycetidae</taxon>
        <taxon>Phyllachorales</taxon>
        <taxon>Phyllachoraceae</taxon>
        <taxon>Phyllachora</taxon>
    </lineage>
</organism>
<evidence type="ECO:0000256" key="1">
    <source>
        <dbReference type="SAM" id="MobiDB-lite"/>
    </source>
</evidence>
<keyword evidence="3" id="KW-1185">Reference proteome</keyword>
<protein>
    <submittedName>
        <fullName evidence="2">Uncharacterized protein</fullName>
    </submittedName>
</protein>
<feature type="compositionally biased region" description="Polar residues" evidence="1">
    <location>
        <begin position="94"/>
        <end position="103"/>
    </location>
</feature>
<accession>A0AAD9I4R0</accession>
<evidence type="ECO:0000313" key="3">
    <source>
        <dbReference type="Proteomes" id="UP001217918"/>
    </source>
</evidence>
<proteinExistence type="predicted"/>
<evidence type="ECO:0000313" key="2">
    <source>
        <dbReference type="EMBL" id="KAK2070222.1"/>
    </source>
</evidence>
<dbReference type="Proteomes" id="UP001217918">
    <property type="component" value="Unassembled WGS sequence"/>
</dbReference>
<feature type="region of interest" description="Disordered" evidence="1">
    <location>
        <begin position="48"/>
        <end position="127"/>
    </location>
</feature>
<reference evidence="2" key="1">
    <citation type="journal article" date="2023" name="Mol. Plant Microbe Interact.">
        <title>Elucidating the Obligate Nature and Biological Capacity of an Invasive Fungal Corn Pathogen.</title>
        <authorList>
            <person name="MacCready J.S."/>
            <person name="Roggenkamp E.M."/>
            <person name="Gdanetz K."/>
            <person name="Chilvers M.I."/>
        </authorList>
    </citation>
    <scope>NUCLEOTIDE SEQUENCE</scope>
    <source>
        <strain evidence="2">PM02</strain>
    </source>
</reference>
<name>A0AAD9I4R0_9PEZI</name>
<comment type="caution">
    <text evidence="2">The sequence shown here is derived from an EMBL/GenBank/DDBJ whole genome shotgun (WGS) entry which is preliminary data.</text>
</comment>
<dbReference type="EMBL" id="JAQQPM010000003">
    <property type="protein sequence ID" value="KAK2070222.1"/>
    <property type="molecule type" value="Genomic_DNA"/>
</dbReference>